<dbReference type="SMART" id="SM00835">
    <property type="entry name" value="Cupin_1"/>
    <property type="match status" value="2"/>
</dbReference>
<name>Q9M3X6_PEA</name>
<reference evidence="8" key="1">
    <citation type="submission" date="2000-03" db="EMBL/GenBank/DDBJ databases">
        <title>The sequence of a pea convicilin cDNA.</title>
        <authorList>
            <person name="Casey R."/>
        </authorList>
    </citation>
    <scope>NUCLEOTIDE SEQUENCE</scope>
    <source>
        <tissue evidence="8">Seed cotyledon</tissue>
    </source>
</reference>
<evidence type="ECO:0000313" key="8">
    <source>
        <dbReference type="EMBL" id="CAB82855.1"/>
    </source>
</evidence>
<feature type="compositionally biased region" description="Basic and acidic residues" evidence="5">
    <location>
        <begin position="74"/>
        <end position="144"/>
    </location>
</feature>
<dbReference type="InterPro" id="IPR006045">
    <property type="entry name" value="Cupin_1"/>
</dbReference>
<dbReference type="InterPro" id="IPR011051">
    <property type="entry name" value="RmlC_Cupin_sf"/>
</dbReference>
<comment type="subcellular location">
    <subcellularLocation>
        <location evidence="4">Vacuole</location>
        <location evidence="4">Aleurone grain</location>
    </subcellularLocation>
</comment>
<feature type="signal peptide" evidence="6">
    <location>
        <begin position="1"/>
        <end position="29"/>
    </location>
</feature>
<dbReference type="Gene3D" id="2.60.120.10">
    <property type="entry name" value="Jelly Rolls"/>
    <property type="match status" value="2"/>
</dbReference>
<reference evidence="9 10" key="3">
    <citation type="journal article" date="2022" name="Nat. Genet.">
        <title>Improved pea reference genome and pan-genome highlight genomic features and evolutionary characteristics.</title>
        <authorList>
            <person name="Yang T."/>
            <person name="Liu R."/>
            <person name="Luo Y."/>
            <person name="Hu S."/>
            <person name="Wang D."/>
            <person name="Wang C."/>
            <person name="Pandey M.K."/>
            <person name="Ge S."/>
            <person name="Xu Q."/>
            <person name="Li N."/>
            <person name="Li G."/>
            <person name="Huang Y."/>
            <person name="Saxena R.K."/>
            <person name="Ji Y."/>
            <person name="Li M."/>
            <person name="Yan X."/>
            <person name="He Y."/>
            <person name="Liu Y."/>
            <person name="Wang X."/>
            <person name="Xiang C."/>
            <person name="Varshney R.K."/>
            <person name="Ding H."/>
            <person name="Gao S."/>
            <person name="Zong X."/>
        </authorList>
    </citation>
    <scope>NUCLEOTIDE SEQUENCE [LARGE SCALE GENOMIC DNA]</scope>
    <source>
        <strain evidence="9 10">cv. Zhongwan 6</strain>
    </source>
</reference>
<feature type="compositionally biased region" description="Polar residues" evidence="5">
    <location>
        <begin position="596"/>
        <end position="613"/>
    </location>
</feature>
<keyword evidence="2" id="KW-0926">Vacuole</keyword>
<feature type="compositionally biased region" description="Basic and acidic residues" evidence="5">
    <location>
        <begin position="153"/>
        <end position="186"/>
    </location>
</feature>
<dbReference type="InterPro" id="IPR050253">
    <property type="entry name" value="Seed_Storage-Functional"/>
</dbReference>
<accession>Q9M3X6</accession>
<evidence type="ECO:0000259" key="7">
    <source>
        <dbReference type="SMART" id="SM00835"/>
    </source>
</evidence>
<evidence type="ECO:0000313" key="10">
    <source>
        <dbReference type="Proteomes" id="UP001058974"/>
    </source>
</evidence>
<dbReference type="Gramene" id="PSAT_LOCUS28242_t1">
    <property type="protein sequence ID" value="CAL5209660.1"/>
    <property type="gene ID" value="PSAT_LOCUS28242"/>
</dbReference>
<dbReference type="Allergome" id="1314">
    <property type="allergen name" value="Pis s 2"/>
</dbReference>
<evidence type="ECO:0000256" key="2">
    <source>
        <dbReference type="ARBA" id="ARBA00022554"/>
    </source>
</evidence>
<dbReference type="InterPro" id="IPR014710">
    <property type="entry name" value="RmlC-like_jellyroll"/>
</dbReference>
<evidence type="ECO:0000313" key="9">
    <source>
        <dbReference type="EMBL" id="KAI5400774.1"/>
    </source>
</evidence>
<dbReference type="EMBL" id="JAMSHJ010000006">
    <property type="protein sequence ID" value="KAI5400774.1"/>
    <property type="molecule type" value="Genomic_DNA"/>
</dbReference>
<comment type="function">
    <text evidence="1">Seed storage protein.</text>
</comment>
<evidence type="ECO:0007829" key="11">
    <source>
        <dbReference type="PDB" id="7U1J"/>
    </source>
</evidence>
<dbReference type="Pfam" id="PF00190">
    <property type="entry name" value="Cupin_1"/>
    <property type="match status" value="1"/>
</dbReference>
<dbReference type="PANTHER" id="PTHR31189">
    <property type="entry name" value="OS03G0336100 PROTEIN-RELATED"/>
    <property type="match status" value="1"/>
</dbReference>
<feature type="domain" description="Cupin type-1" evidence="7">
    <location>
        <begin position="202"/>
        <end position="359"/>
    </location>
</feature>
<dbReference type="Proteomes" id="UP001058974">
    <property type="component" value="Chromosome 6"/>
</dbReference>
<dbReference type="SUPFAM" id="SSF51182">
    <property type="entry name" value="RmlC-like cupins"/>
    <property type="match status" value="2"/>
</dbReference>
<dbReference type="Gramene" id="Psat06G0558100-T1">
    <property type="protein sequence ID" value="KAI5400774.1"/>
    <property type="gene ID" value="KIW84_065581"/>
</dbReference>
<dbReference type="PDB" id="7U1J">
    <property type="method" value="X-ray"/>
    <property type="resolution" value="2.70 A"/>
    <property type="chains" value="A/B/C=196-589"/>
</dbReference>
<dbReference type="GO" id="GO:0033095">
    <property type="term" value="C:aleurone grain"/>
    <property type="evidence" value="ECO:0007669"/>
    <property type="project" value="UniProtKB-SubCell"/>
</dbReference>
<comment type="similarity">
    <text evidence="3">Belongs to the 7S seed storage protein family.</text>
</comment>
<sequence length="613" mass="72063">MATTIKSRFPLLLLLGIIFLASVVCVTYANYDEGSEPRVPAQRERGRQEGEKEEKRHGEWRPSYEKEEDEEEGQRERGRQEGEKEEKRHGEWRPSYEKQEDEEEKQKYRYQREKEDEEEKQKYQYQREKKEQKEVQPGRERWEREEDEEQVDEEWRGSQRREDPEERARLRHREERTKRDRRHQREGEEEERSSESQERRNPFLFKSNKFLTLFENENGHIRLLQRFDKRSDLFENLQNYRLVEYRAKPHTIFLPQHIDADLILVVLSGKAILTVLSPNDRNSYNLERGDTIKLPAGTTSYLVNQDDEEDLRLVDLVIPVNGPGKFEAFDLAKNKNQYLRGFSKNILEASYNTRYETIEKVLLEEQEKDRKRRQQGEETDAIVKVSREQIEELKKLAKSSSKKSLPSEFEPINLRSHKPEYSNKFGKLFEITPEKKYPQLQDLDLFVSCVEINEGALMLPHYNSRAIVVLLVNEGKGNLELLGLKNEQQEREDRKERNNEVQRYEARLSPGDVVIIPAGHPVAITASSNLNLLGFGINAENNERNFLSGSDDNVISQIENPVKELTFPGSVQEINRLIKNQKQSHFANAEPEQKEQGSQGKRSPLSSILGTFY</sequence>
<evidence type="ECO:0000256" key="5">
    <source>
        <dbReference type="SAM" id="MobiDB-lite"/>
    </source>
</evidence>
<protein>
    <submittedName>
        <fullName evidence="8">Convicilin</fullName>
    </submittedName>
</protein>
<feature type="domain" description="Cupin type-1" evidence="7">
    <location>
        <begin position="412"/>
        <end position="575"/>
    </location>
</feature>
<feature type="region of interest" description="Disordered" evidence="5">
    <location>
        <begin position="583"/>
        <end position="613"/>
    </location>
</feature>
<dbReference type="OrthoDB" id="1425232at2759"/>
<proteinExistence type="evidence at protein level"/>
<feature type="region of interest" description="Disordered" evidence="5">
    <location>
        <begin position="34"/>
        <end position="199"/>
    </location>
</feature>
<evidence type="ECO:0000256" key="6">
    <source>
        <dbReference type="SAM" id="SignalP"/>
    </source>
</evidence>
<reference evidence="11" key="2">
    <citation type="journal article" date="2022" name="Food Chem (Oxf)">
        <title>Pea and lentil 7S globulin crystal structures with comparative immunoglobulin epitope mapping.</title>
        <authorList>
            <person name="Robinson K.A."/>
            <person name="St-Jacques A.D."/>
            <person name="Bakestani I.D."/>
            <person name="Beavington B.A.G."/>
            <person name="Loewen M.C."/>
        </authorList>
    </citation>
    <scope>X-RAY CRYSTALLOGRAPHY (2.70 ANGSTROMS) OF 196-589</scope>
</reference>
<evidence type="ECO:0000256" key="4">
    <source>
        <dbReference type="ARBA" id="ARBA00023770"/>
    </source>
</evidence>
<organism evidence="8">
    <name type="scientific">Pisum sativum</name>
    <name type="common">Garden pea</name>
    <name type="synonym">Lathyrus oleraceus</name>
    <dbReference type="NCBI Taxonomy" id="3888"/>
    <lineage>
        <taxon>Eukaryota</taxon>
        <taxon>Viridiplantae</taxon>
        <taxon>Streptophyta</taxon>
        <taxon>Embryophyta</taxon>
        <taxon>Tracheophyta</taxon>
        <taxon>Spermatophyta</taxon>
        <taxon>Magnoliopsida</taxon>
        <taxon>eudicotyledons</taxon>
        <taxon>Gunneridae</taxon>
        <taxon>Pentapetalae</taxon>
        <taxon>rosids</taxon>
        <taxon>fabids</taxon>
        <taxon>Fabales</taxon>
        <taxon>Fabaceae</taxon>
        <taxon>Papilionoideae</taxon>
        <taxon>50 kb inversion clade</taxon>
        <taxon>NPAAA clade</taxon>
        <taxon>Hologalegina</taxon>
        <taxon>IRL clade</taxon>
        <taxon>Fabeae</taxon>
        <taxon>Lathyrus</taxon>
    </lineage>
</organism>
<evidence type="ECO:0000256" key="3">
    <source>
        <dbReference type="ARBA" id="ARBA00023597"/>
    </source>
</evidence>
<gene>
    <name evidence="8" type="primary">cvc</name>
    <name evidence="9" type="ORF">KIW84_065581</name>
</gene>
<feature type="compositionally biased region" description="Basic and acidic residues" evidence="5">
    <location>
        <begin position="41"/>
        <end position="65"/>
    </location>
</feature>
<keyword evidence="10" id="KW-1185">Reference proteome</keyword>
<dbReference type="CDD" id="cd02244">
    <property type="entry name" value="cupin_7S_vicilin-like_N"/>
    <property type="match status" value="1"/>
</dbReference>
<keyword evidence="6" id="KW-0732">Signal</keyword>
<dbReference type="AlphaFoldDB" id="Q9M3X6"/>
<dbReference type="PANTHER" id="PTHR31189:SF41">
    <property type="entry name" value="VICILIN C72"/>
    <property type="match status" value="1"/>
</dbReference>
<keyword evidence="11" id="KW-0002">3D-structure</keyword>
<dbReference type="CDD" id="cd02245">
    <property type="entry name" value="cupin_7S_vicilin-like_C"/>
    <property type="match status" value="1"/>
</dbReference>
<feature type="chain" id="PRO_5044488706" evidence="6">
    <location>
        <begin position="30"/>
        <end position="613"/>
    </location>
</feature>
<evidence type="ECO:0000256" key="1">
    <source>
        <dbReference type="ARBA" id="ARBA00003839"/>
    </source>
</evidence>
<dbReference type="SMR" id="Q9M3X6"/>
<dbReference type="EMBL" id="AJ276875">
    <property type="protein sequence ID" value="CAB82855.1"/>
    <property type="molecule type" value="mRNA"/>
</dbReference>